<dbReference type="RefSeq" id="WP_004998662.1">
    <property type="nucleotide sequence ID" value="NZ_AP018824.1"/>
</dbReference>
<reference evidence="1 2" key="1">
    <citation type="submission" date="2021-01" db="EMBL/GenBank/DDBJ databases">
        <title>FDA dAtabase for Regulatory Grade micrObial Sequences (FDA-ARGOS): Supporting development and validation of Infectious Disease Dx tests.</title>
        <authorList>
            <person name="Sproer C."/>
            <person name="Gronow S."/>
            <person name="Severitt S."/>
            <person name="Schroder I."/>
            <person name="Tallon L."/>
            <person name="Sadzewicz L."/>
            <person name="Zhao X."/>
            <person name="Boylan J."/>
            <person name="Ott S."/>
            <person name="Bowen H."/>
            <person name="Vavikolanu K."/>
            <person name="Mehta A."/>
            <person name="Aluvathingal J."/>
            <person name="Nadendla S."/>
            <person name="Lowell S."/>
            <person name="Myers T."/>
            <person name="Yan Y."/>
            <person name="Sichtig H."/>
        </authorList>
    </citation>
    <scope>NUCLEOTIDE SEQUENCE [LARGE SCALE GENOMIC DNA]</scope>
    <source>
        <strain evidence="1 2">FDAARGOS_1096</strain>
    </source>
</reference>
<gene>
    <name evidence="1" type="ORF">I6I53_10000</name>
</gene>
<protein>
    <submittedName>
        <fullName evidence="1">Uncharacterized protein</fullName>
    </submittedName>
</protein>
<evidence type="ECO:0000313" key="2">
    <source>
        <dbReference type="Proteomes" id="UP000595320"/>
    </source>
</evidence>
<organism evidence="1 2">
    <name type="scientific">Acinetobacter ursingii</name>
    <dbReference type="NCBI Taxonomy" id="108980"/>
    <lineage>
        <taxon>Bacteria</taxon>
        <taxon>Pseudomonadati</taxon>
        <taxon>Pseudomonadota</taxon>
        <taxon>Gammaproteobacteria</taxon>
        <taxon>Moraxellales</taxon>
        <taxon>Moraxellaceae</taxon>
        <taxon>Acinetobacter</taxon>
    </lineage>
</organism>
<dbReference type="GeneID" id="66213561"/>
<proteinExistence type="predicted"/>
<accession>A0A3G9G248</accession>
<dbReference type="EMBL" id="CP068176">
    <property type="protein sequence ID" value="QQT85260.1"/>
    <property type="molecule type" value="Genomic_DNA"/>
</dbReference>
<dbReference type="Proteomes" id="UP000595320">
    <property type="component" value="Chromosome"/>
</dbReference>
<sequence length="58" mass="6834">MLEAHHRKAFFFMGLGLCFLFFLIGMAFWAAKSDAENQRQYQQQRAEIAKKYNQSDAE</sequence>
<evidence type="ECO:0000313" key="1">
    <source>
        <dbReference type="EMBL" id="QQT85260.1"/>
    </source>
</evidence>
<dbReference type="AlphaFoldDB" id="A0A3G9G248"/>
<name>A0A3G9G248_9GAMM</name>